<dbReference type="Proteomes" id="UP000054937">
    <property type="component" value="Unassembled WGS sequence"/>
</dbReference>
<dbReference type="EMBL" id="LDAU01000156">
    <property type="protein sequence ID" value="KRX02277.1"/>
    <property type="molecule type" value="Genomic_DNA"/>
</dbReference>
<gene>
    <name evidence="1" type="ORF">PPERSA_04899</name>
</gene>
<name>A0A0V0QJX3_PSEPJ</name>
<protein>
    <submittedName>
        <fullName evidence="1">Uncharacterized protein</fullName>
    </submittedName>
</protein>
<reference evidence="1 2" key="1">
    <citation type="journal article" date="2015" name="Sci. Rep.">
        <title>Genome of the facultative scuticociliatosis pathogen Pseudocohnilembus persalinus provides insight into its virulence through horizontal gene transfer.</title>
        <authorList>
            <person name="Xiong J."/>
            <person name="Wang G."/>
            <person name="Cheng J."/>
            <person name="Tian M."/>
            <person name="Pan X."/>
            <person name="Warren A."/>
            <person name="Jiang C."/>
            <person name="Yuan D."/>
            <person name="Miao W."/>
        </authorList>
    </citation>
    <scope>NUCLEOTIDE SEQUENCE [LARGE SCALE GENOMIC DNA]</scope>
    <source>
        <strain evidence="1">36N120E</strain>
    </source>
</reference>
<sequence>MIEQVKLEPKLYKDYNNQKADNYMNNILRNQNFKNQDAKSNYQINNDDYMKYQNAKQNQSDNFQNLFKNQQVYFESLYNGQKIKGNDKNFYIAQELLANLKKALELNKNYEKQGIPYQFLYCEQVIEDQEYEFNQNMNESKGIIIDIKLRILQELDKKTQELNFKELIFQIMTKENIYTLVIQNIID</sequence>
<accession>A0A0V0QJX3</accession>
<organism evidence="1 2">
    <name type="scientific">Pseudocohnilembus persalinus</name>
    <name type="common">Ciliate</name>
    <dbReference type="NCBI Taxonomy" id="266149"/>
    <lineage>
        <taxon>Eukaryota</taxon>
        <taxon>Sar</taxon>
        <taxon>Alveolata</taxon>
        <taxon>Ciliophora</taxon>
        <taxon>Intramacronucleata</taxon>
        <taxon>Oligohymenophorea</taxon>
        <taxon>Scuticociliatia</taxon>
        <taxon>Philasterida</taxon>
        <taxon>Pseudocohnilembidae</taxon>
        <taxon>Pseudocohnilembus</taxon>
    </lineage>
</organism>
<evidence type="ECO:0000313" key="2">
    <source>
        <dbReference type="Proteomes" id="UP000054937"/>
    </source>
</evidence>
<evidence type="ECO:0000313" key="1">
    <source>
        <dbReference type="EMBL" id="KRX02277.1"/>
    </source>
</evidence>
<proteinExistence type="predicted"/>
<keyword evidence="2" id="KW-1185">Reference proteome</keyword>
<dbReference type="InParanoid" id="A0A0V0QJX3"/>
<comment type="caution">
    <text evidence="1">The sequence shown here is derived from an EMBL/GenBank/DDBJ whole genome shotgun (WGS) entry which is preliminary data.</text>
</comment>
<dbReference type="AlphaFoldDB" id="A0A0V0QJX3"/>